<dbReference type="EMBL" id="LCWV01000028">
    <property type="protein sequence ID" value="PWI66076.1"/>
    <property type="molecule type" value="Genomic_DNA"/>
</dbReference>
<dbReference type="GO" id="GO:0004672">
    <property type="term" value="F:protein kinase activity"/>
    <property type="evidence" value="ECO:0007669"/>
    <property type="project" value="InterPro"/>
</dbReference>
<dbReference type="InterPro" id="IPR000719">
    <property type="entry name" value="Prot_kinase_dom"/>
</dbReference>
<accession>A0A2U3DUZ7</accession>
<name>A0A2U3DUZ7_PURLI</name>
<dbReference type="Gene3D" id="1.20.120.1020">
    <property type="entry name" value="Prion-inhibition and propagation, HeLo domain"/>
    <property type="match status" value="1"/>
</dbReference>
<reference evidence="2 3" key="1">
    <citation type="journal article" date="2016" name="Front. Microbiol.">
        <title>Genome and transcriptome sequences reveal the specific parasitism of the nematophagous Purpureocillium lilacinum 36-1.</title>
        <authorList>
            <person name="Xie J."/>
            <person name="Li S."/>
            <person name="Mo C."/>
            <person name="Xiao X."/>
            <person name="Peng D."/>
            <person name="Wang G."/>
            <person name="Xiao Y."/>
        </authorList>
    </citation>
    <scope>NUCLEOTIDE SEQUENCE [LARGE SCALE GENOMIC DNA]</scope>
    <source>
        <strain evidence="2 3">36-1</strain>
    </source>
</reference>
<dbReference type="Pfam" id="PF14479">
    <property type="entry name" value="HeLo"/>
    <property type="match status" value="1"/>
</dbReference>
<comment type="caution">
    <text evidence="2">The sequence shown here is derived from an EMBL/GenBank/DDBJ whole genome shotgun (WGS) entry which is preliminary data.</text>
</comment>
<dbReference type="GO" id="GO:0005524">
    <property type="term" value="F:ATP binding"/>
    <property type="evidence" value="ECO:0007669"/>
    <property type="project" value="InterPro"/>
</dbReference>
<feature type="domain" description="Protein kinase" evidence="1">
    <location>
        <begin position="241"/>
        <end position="559"/>
    </location>
</feature>
<dbReference type="Proteomes" id="UP000245956">
    <property type="component" value="Unassembled WGS sequence"/>
</dbReference>
<dbReference type="InterPro" id="IPR029498">
    <property type="entry name" value="HeLo_dom"/>
</dbReference>
<evidence type="ECO:0000313" key="2">
    <source>
        <dbReference type="EMBL" id="PWI66076.1"/>
    </source>
</evidence>
<organism evidence="2 3">
    <name type="scientific">Purpureocillium lilacinum</name>
    <name type="common">Paecilomyces lilacinus</name>
    <dbReference type="NCBI Taxonomy" id="33203"/>
    <lineage>
        <taxon>Eukaryota</taxon>
        <taxon>Fungi</taxon>
        <taxon>Dikarya</taxon>
        <taxon>Ascomycota</taxon>
        <taxon>Pezizomycotina</taxon>
        <taxon>Sordariomycetes</taxon>
        <taxon>Hypocreomycetidae</taxon>
        <taxon>Hypocreales</taxon>
        <taxon>Ophiocordycipitaceae</taxon>
        <taxon>Purpureocillium</taxon>
    </lineage>
</organism>
<dbReference type="SUPFAM" id="SSF56112">
    <property type="entry name" value="Protein kinase-like (PK-like)"/>
    <property type="match status" value="1"/>
</dbReference>
<dbReference type="PANTHER" id="PTHR37542:SF1">
    <property type="entry name" value="PRION-INHIBITION AND PROPAGATION HELO DOMAIN-CONTAINING PROTEIN"/>
    <property type="match status" value="1"/>
</dbReference>
<dbReference type="AlphaFoldDB" id="A0A2U3DUZ7"/>
<evidence type="ECO:0000313" key="3">
    <source>
        <dbReference type="Proteomes" id="UP000245956"/>
    </source>
</evidence>
<gene>
    <name evidence="2" type="ORF">PCL_05554</name>
</gene>
<evidence type="ECO:0000259" key="1">
    <source>
        <dbReference type="PROSITE" id="PS50011"/>
    </source>
</evidence>
<dbReference type="InterPro" id="IPR011009">
    <property type="entry name" value="Kinase-like_dom_sf"/>
</dbReference>
<dbReference type="Gene3D" id="1.10.510.10">
    <property type="entry name" value="Transferase(Phosphotransferase) domain 1"/>
    <property type="match status" value="1"/>
</dbReference>
<dbReference type="InterPro" id="IPR038305">
    <property type="entry name" value="HeLo_sf"/>
</dbReference>
<proteinExistence type="predicted"/>
<dbReference type="PANTHER" id="PTHR37542">
    <property type="entry name" value="HELO DOMAIN-CONTAINING PROTEIN-RELATED"/>
    <property type="match status" value="1"/>
</dbReference>
<sequence>MEKHKLLGWALLAKVSENDDSLTATMKLSRHTIHDAFREMQVLLLDVVKLKQRYSLHLVAEEDGGRSESIDAEDSLASRKLPAHLTALEERAVQLFDKTRKCPRRLRWASFDKERFEELLSAIALLNENMTHFLNSYEREKHYKMQEVTFMQVLQVSNRMDELLELVKTLQAVTVAPEETASLTDSIKDRGEAQRQGYEARAVRLTRFRAVNLSINGTRHDDGSIGEQPSTQTLGVSLADLQLLPASEPQAPGQERRSCATLKGEPVWIEWRYYQPVFDDEDDEKEETGRPPTTLIIRIAKMAKLLSDSEKPPEFHIPECLGYVQDPWECRLGFVFKLQTLTEPAVPTSLRDQLMTRKKPSLTVRLRIARSIAASIWYLHSTEWLHKGLRSDNILFTAMAEGPLSAPVLAGFDYSRPAGLDETTERPTEDPWHELYRHPKTQFDVPREGKNGFRKLYDIYSLGVILFELGTWQPVHKVLGIAEDQRPKAAVVKSVQETLLSGDKLEFLDAEAGSMFSSAVKFCLTGGSDAAGGGRAPDDATLQLGFWEQVLARLEDIQI</sequence>
<protein>
    <recommendedName>
        <fullName evidence="1">Protein kinase domain-containing protein</fullName>
    </recommendedName>
</protein>
<dbReference type="PROSITE" id="PS50011">
    <property type="entry name" value="PROTEIN_KINASE_DOM"/>
    <property type="match status" value="1"/>
</dbReference>